<protein>
    <recommendedName>
        <fullName evidence="4">Small ribosomal subunit protein eS6</fullName>
    </recommendedName>
</protein>
<sequence length="131" mass="14162">MAVIEVRKMAVRVVISDPNTGKAYQVELKDAGKLIGKKIGDAVEGDLLGLPGYAVTITGGSDRDGFPMRSDLPGMQRKRLLLAGGVGYRPRVKGLKRRKSVCGREISPNISQINVKITEYGAKPIEELLKA</sequence>
<dbReference type="NCBIfam" id="NF003294">
    <property type="entry name" value="PRK04290.1-3"/>
    <property type="match status" value="1"/>
</dbReference>
<comment type="similarity">
    <text evidence="1 4">Belongs to the eukaryotic ribosomal protein eS6 family.</text>
</comment>
<dbReference type="RefSeq" id="WP_011695856.1">
    <property type="nucleotide sequence ID" value="NC_008553.1"/>
</dbReference>
<dbReference type="AlphaFoldDB" id="A0B6Y6"/>
<accession>A0B6Y6</accession>
<dbReference type="STRING" id="349307.Mthe_0670"/>
<dbReference type="InterPro" id="IPR020924">
    <property type="entry name" value="Ribosomal_eS6_arc"/>
</dbReference>
<dbReference type="EMBL" id="CP000477">
    <property type="protein sequence ID" value="ABK14460.1"/>
    <property type="molecule type" value="Genomic_DNA"/>
</dbReference>
<dbReference type="GO" id="GO:0005840">
    <property type="term" value="C:ribosome"/>
    <property type="evidence" value="ECO:0007669"/>
    <property type="project" value="UniProtKB-KW"/>
</dbReference>
<dbReference type="GeneID" id="4463310"/>
<organism evidence="5 6">
    <name type="scientific">Methanothrix thermoacetophila (strain DSM 6194 / JCM 14653 / NBRC 101360 / PT)</name>
    <name type="common">Methanosaeta thermophila</name>
    <dbReference type="NCBI Taxonomy" id="349307"/>
    <lineage>
        <taxon>Archaea</taxon>
        <taxon>Methanobacteriati</taxon>
        <taxon>Methanobacteriota</taxon>
        <taxon>Stenosarchaea group</taxon>
        <taxon>Methanomicrobia</taxon>
        <taxon>Methanotrichales</taxon>
        <taxon>Methanotrichaceae</taxon>
        <taxon>Methanothrix</taxon>
    </lineage>
</organism>
<dbReference type="Pfam" id="PF01092">
    <property type="entry name" value="Ribosomal_S6e"/>
    <property type="match status" value="1"/>
</dbReference>
<evidence type="ECO:0000256" key="1">
    <source>
        <dbReference type="ARBA" id="ARBA00009312"/>
    </source>
</evidence>
<dbReference type="InterPro" id="IPR018282">
    <property type="entry name" value="Ribosomal_eS6_CS"/>
</dbReference>
<keyword evidence="6" id="KW-1185">Reference proteome</keyword>
<evidence type="ECO:0000256" key="4">
    <source>
        <dbReference type="HAMAP-Rule" id="MF_00512"/>
    </source>
</evidence>
<dbReference type="Proteomes" id="UP000000674">
    <property type="component" value="Chromosome"/>
</dbReference>
<name>A0B6Y6_METTP</name>
<evidence type="ECO:0000256" key="2">
    <source>
        <dbReference type="ARBA" id="ARBA00022980"/>
    </source>
</evidence>
<evidence type="ECO:0000256" key="3">
    <source>
        <dbReference type="ARBA" id="ARBA00023274"/>
    </source>
</evidence>
<dbReference type="GO" id="GO:0006412">
    <property type="term" value="P:translation"/>
    <property type="evidence" value="ECO:0007669"/>
    <property type="project" value="UniProtKB-UniRule"/>
</dbReference>
<dbReference type="GO" id="GO:1990904">
    <property type="term" value="C:ribonucleoprotein complex"/>
    <property type="evidence" value="ECO:0007669"/>
    <property type="project" value="UniProtKB-KW"/>
</dbReference>
<dbReference type="PROSITE" id="PS00578">
    <property type="entry name" value="RIBOSOMAL_S6E"/>
    <property type="match status" value="1"/>
</dbReference>
<dbReference type="GO" id="GO:0003735">
    <property type="term" value="F:structural constituent of ribosome"/>
    <property type="evidence" value="ECO:0007669"/>
    <property type="project" value="InterPro"/>
</dbReference>
<proteinExistence type="inferred from homology"/>
<reference evidence="5 6" key="1">
    <citation type="submission" date="2006-10" db="EMBL/GenBank/DDBJ databases">
        <title>Complete sequence of Methanosaeta thermophila PT.</title>
        <authorList>
            <consortium name="US DOE Joint Genome Institute"/>
            <person name="Copeland A."/>
            <person name="Lucas S."/>
            <person name="Lapidus A."/>
            <person name="Barry K."/>
            <person name="Detter J.C."/>
            <person name="Glavina del Rio T."/>
            <person name="Hammon N."/>
            <person name="Israni S."/>
            <person name="Pitluck S."/>
            <person name="Chain P."/>
            <person name="Malfatti S."/>
            <person name="Shin M."/>
            <person name="Vergez L."/>
            <person name="Schmutz J."/>
            <person name="Larimer F."/>
            <person name="Land M."/>
            <person name="Hauser L."/>
            <person name="Kyrpides N."/>
            <person name="Kim E."/>
            <person name="Smith K.S."/>
            <person name="Ingram-Smith C."/>
            <person name="Richardson P."/>
        </authorList>
    </citation>
    <scope>NUCLEOTIDE SEQUENCE [LARGE SCALE GENOMIC DNA]</scope>
    <source>
        <strain evidence="6">DSM 6194 / JCM 14653 / NBRC 101360 / PT</strain>
    </source>
</reference>
<gene>
    <name evidence="4" type="primary">rps6e</name>
    <name evidence="5" type="ordered locus">Mthe_0670</name>
</gene>
<dbReference type="HOGENOM" id="CLU_109671_1_1_2"/>
<evidence type="ECO:0000313" key="6">
    <source>
        <dbReference type="Proteomes" id="UP000000674"/>
    </source>
</evidence>
<keyword evidence="2 4" id="KW-0689">Ribosomal protein</keyword>
<dbReference type="KEGG" id="mtp:Mthe_0670"/>
<dbReference type="HAMAP" id="MF_00512">
    <property type="entry name" value="Ribosomal_eS6"/>
    <property type="match status" value="1"/>
</dbReference>
<dbReference type="InterPro" id="IPR001377">
    <property type="entry name" value="Ribosomal_eS6"/>
</dbReference>
<dbReference type="SMART" id="SM01405">
    <property type="entry name" value="Ribosomal_S6e"/>
    <property type="match status" value="1"/>
</dbReference>
<evidence type="ECO:0000313" key="5">
    <source>
        <dbReference type="EMBL" id="ABK14460.1"/>
    </source>
</evidence>
<dbReference type="PANTHER" id="PTHR11502">
    <property type="entry name" value="40S RIBOSOMAL PROTEIN S6"/>
    <property type="match status" value="1"/>
</dbReference>
<keyword evidence="3 4" id="KW-0687">Ribonucleoprotein</keyword>